<feature type="signal peptide" evidence="1">
    <location>
        <begin position="1"/>
        <end position="21"/>
    </location>
</feature>
<organism evidence="2 3">
    <name type="scientific">Spirosoma sordidisoli</name>
    <dbReference type="NCBI Taxonomy" id="2502893"/>
    <lineage>
        <taxon>Bacteria</taxon>
        <taxon>Pseudomonadati</taxon>
        <taxon>Bacteroidota</taxon>
        <taxon>Cytophagia</taxon>
        <taxon>Cytophagales</taxon>
        <taxon>Cytophagaceae</taxon>
        <taxon>Spirosoma</taxon>
    </lineage>
</organism>
<comment type="caution">
    <text evidence="2">The sequence shown here is derived from an EMBL/GenBank/DDBJ whole genome shotgun (WGS) entry which is preliminary data.</text>
</comment>
<sequence length="217" mass="24853">MKNLFLSVVTGLMLTGAGGIAAPVWSTGELQLANGTLLKGELNYNWKAEIVRYRQGDVVKAYSALQVSNFRYFDTNQNTLRKFVSVLYPFKSKQVRPQFAEECTAGPLTVYRQLRPTREMLRIGNSIATEADPELVKNMDNFEYFVVDGQDVVRLRDFSRTLWPRMCDEFGQALQQYVIKRDLNVNTTLTRLLLINHYNYLKIQAVTEPDEVPSLGR</sequence>
<accession>A0A4Q2UVJ6</accession>
<keyword evidence="3" id="KW-1185">Reference proteome</keyword>
<keyword evidence="1" id="KW-0732">Signal</keyword>
<dbReference type="Proteomes" id="UP000290407">
    <property type="component" value="Unassembled WGS sequence"/>
</dbReference>
<gene>
    <name evidence="2" type="ORF">EQG79_06955</name>
</gene>
<evidence type="ECO:0000313" key="2">
    <source>
        <dbReference type="EMBL" id="RYC71860.1"/>
    </source>
</evidence>
<feature type="chain" id="PRO_5020342222" description="DUF3108 domain-containing protein" evidence="1">
    <location>
        <begin position="22"/>
        <end position="217"/>
    </location>
</feature>
<dbReference type="RefSeq" id="WP_129600867.1">
    <property type="nucleotide sequence ID" value="NZ_SBLB01000001.1"/>
</dbReference>
<protein>
    <recommendedName>
        <fullName evidence="4">DUF3108 domain-containing protein</fullName>
    </recommendedName>
</protein>
<dbReference type="EMBL" id="SBLB01000001">
    <property type="protein sequence ID" value="RYC71860.1"/>
    <property type="molecule type" value="Genomic_DNA"/>
</dbReference>
<reference evidence="2 3" key="1">
    <citation type="submission" date="2019-01" db="EMBL/GenBank/DDBJ databases">
        <title>Spirosoma flava sp. nov., a propanil-degrading bacterium isolated from herbicide-contaminated soil.</title>
        <authorList>
            <person name="Zhang L."/>
            <person name="Jiang J.-D."/>
        </authorList>
    </citation>
    <scope>NUCLEOTIDE SEQUENCE [LARGE SCALE GENOMIC DNA]</scope>
    <source>
        <strain evidence="2 3">TY50</strain>
    </source>
</reference>
<evidence type="ECO:0008006" key="4">
    <source>
        <dbReference type="Google" id="ProtNLM"/>
    </source>
</evidence>
<evidence type="ECO:0000256" key="1">
    <source>
        <dbReference type="SAM" id="SignalP"/>
    </source>
</evidence>
<dbReference type="AlphaFoldDB" id="A0A4Q2UVJ6"/>
<name>A0A4Q2UVJ6_9BACT</name>
<proteinExistence type="predicted"/>
<evidence type="ECO:0000313" key="3">
    <source>
        <dbReference type="Proteomes" id="UP000290407"/>
    </source>
</evidence>